<evidence type="ECO:0000313" key="3">
    <source>
        <dbReference type="Proteomes" id="UP001465976"/>
    </source>
</evidence>
<keyword evidence="3" id="KW-1185">Reference proteome</keyword>
<reference evidence="2 3" key="1">
    <citation type="submission" date="2024-02" db="EMBL/GenBank/DDBJ databases">
        <title>A draft genome for the cacao thread blight pathogen Marasmius crinis-equi.</title>
        <authorList>
            <person name="Cohen S.P."/>
            <person name="Baruah I.K."/>
            <person name="Amoako-Attah I."/>
            <person name="Bukari Y."/>
            <person name="Meinhardt L.W."/>
            <person name="Bailey B.A."/>
        </authorList>
    </citation>
    <scope>NUCLEOTIDE SEQUENCE [LARGE SCALE GENOMIC DNA]</scope>
    <source>
        <strain evidence="2 3">GH-76</strain>
    </source>
</reference>
<feature type="compositionally biased region" description="Basic and acidic residues" evidence="1">
    <location>
        <begin position="221"/>
        <end position="232"/>
    </location>
</feature>
<comment type="caution">
    <text evidence="2">The sequence shown here is derived from an EMBL/GenBank/DDBJ whole genome shotgun (WGS) entry which is preliminary data.</text>
</comment>
<feature type="compositionally biased region" description="Basic residues" evidence="1">
    <location>
        <begin position="1"/>
        <end position="11"/>
    </location>
</feature>
<name>A0ABR3FQW7_9AGAR</name>
<proteinExistence type="predicted"/>
<dbReference type="Proteomes" id="UP001465976">
    <property type="component" value="Unassembled WGS sequence"/>
</dbReference>
<organism evidence="2 3">
    <name type="scientific">Marasmius crinis-equi</name>
    <dbReference type="NCBI Taxonomy" id="585013"/>
    <lineage>
        <taxon>Eukaryota</taxon>
        <taxon>Fungi</taxon>
        <taxon>Dikarya</taxon>
        <taxon>Basidiomycota</taxon>
        <taxon>Agaricomycotina</taxon>
        <taxon>Agaricomycetes</taxon>
        <taxon>Agaricomycetidae</taxon>
        <taxon>Agaricales</taxon>
        <taxon>Marasmiineae</taxon>
        <taxon>Marasmiaceae</taxon>
        <taxon>Marasmius</taxon>
    </lineage>
</organism>
<feature type="compositionally biased region" description="Polar residues" evidence="1">
    <location>
        <begin position="233"/>
        <end position="247"/>
    </location>
</feature>
<evidence type="ECO:0000256" key="1">
    <source>
        <dbReference type="SAM" id="MobiDB-lite"/>
    </source>
</evidence>
<feature type="non-terminal residue" evidence="2">
    <location>
        <position position="1"/>
    </location>
</feature>
<feature type="compositionally biased region" description="Low complexity" evidence="1">
    <location>
        <begin position="15"/>
        <end position="31"/>
    </location>
</feature>
<sequence length="254" mass="26951">REARRQRRSRYAHQSVPSSSSYAYDPSSTPSKGWFSNLKSVFNKKTNGSSTSSKSRKNGKATDPMTLGRGTTRGWVQAGSGDEWDSGEDGVGNGYGNMNRGMVSIGPSPLPTPNHVNPYNPYSPVAVDSPFRPPTSGTGTRMSTAESISSTYFDSHAITGLGARSGAPSPLPSSPVMSPSTSVGEISPSPTTNAHGLPRTQSPEPMSARSPVAQTGFVPHRKNDSLEVDTRKWSVQSDVSARTQGTGTRFIEGL</sequence>
<feature type="compositionally biased region" description="Low complexity" evidence="1">
    <location>
        <begin position="43"/>
        <end position="53"/>
    </location>
</feature>
<protein>
    <submittedName>
        <fullName evidence="2">Uncharacterized protein</fullName>
    </submittedName>
</protein>
<feature type="region of interest" description="Disordered" evidence="1">
    <location>
        <begin position="161"/>
        <end position="254"/>
    </location>
</feature>
<gene>
    <name evidence="2" type="ORF">V5O48_004306</name>
</gene>
<dbReference type="EMBL" id="JBAHYK010000143">
    <property type="protein sequence ID" value="KAL0577658.1"/>
    <property type="molecule type" value="Genomic_DNA"/>
</dbReference>
<feature type="compositionally biased region" description="Polar residues" evidence="1">
    <location>
        <begin position="188"/>
        <end position="204"/>
    </location>
</feature>
<accession>A0ABR3FQW7</accession>
<evidence type="ECO:0000313" key="2">
    <source>
        <dbReference type="EMBL" id="KAL0577658.1"/>
    </source>
</evidence>
<feature type="region of interest" description="Disordered" evidence="1">
    <location>
        <begin position="1"/>
        <end position="95"/>
    </location>
</feature>